<dbReference type="AlphaFoldDB" id="A0A1I7NTZ6"/>
<sequence>MGDITTVSLLVVLGIGTAVGAFAGMVFGNAMDPNALLAVLSGLTGTVAAAVSRNALVELGFGVGEFEQALPMPVFIFAIIASIAGSLAGFEVAALSSALLPVYIGALAGLFSSILTALLVISYHMPGQK</sequence>
<reference evidence="3" key="1">
    <citation type="submission" date="2016-10" db="EMBL/GenBank/DDBJ databases">
        <authorList>
            <person name="Varghese N."/>
            <person name="Submissions S."/>
        </authorList>
    </citation>
    <scope>NUCLEOTIDE SEQUENCE [LARGE SCALE GENOMIC DNA]</scope>
    <source>
        <strain evidence="3">DSM 1565</strain>
    </source>
</reference>
<evidence type="ECO:0000256" key="1">
    <source>
        <dbReference type="SAM" id="Phobius"/>
    </source>
</evidence>
<evidence type="ECO:0000313" key="3">
    <source>
        <dbReference type="Proteomes" id="UP000199423"/>
    </source>
</evidence>
<feature type="transmembrane region" description="Helical" evidence="1">
    <location>
        <begin position="36"/>
        <end position="57"/>
    </location>
</feature>
<organism evidence="2 3">
    <name type="scientific">Hyphomicrobium facile</name>
    <dbReference type="NCBI Taxonomy" id="51670"/>
    <lineage>
        <taxon>Bacteria</taxon>
        <taxon>Pseudomonadati</taxon>
        <taxon>Pseudomonadota</taxon>
        <taxon>Alphaproteobacteria</taxon>
        <taxon>Hyphomicrobiales</taxon>
        <taxon>Hyphomicrobiaceae</taxon>
        <taxon>Hyphomicrobium</taxon>
    </lineage>
</organism>
<proteinExistence type="predicted"/>
<feature type="transmembrane region" description="Helical" evidence="1">
    <location>
        <begin position="69"/>
        <end position="90"/>
    </location>
</feature>
<keyword evidence="1" id="KW-0812">Transmembrane</keyword>
<keyword evidence="1" id="KW-1133">Transmembrane helix</keyword>
<keyword evidence="1" id="KW-0472">Membrane</keyword>
<accession>A0A1I7NTZ6</accession>
<dbReference type="EMBL" id="FPCH01000003">
    <property type="protein sequence ID" value="SFV38124.1"/>
    <property type="molecule type" value="Genomic_DNA"/>
</dbReference>
<evidence type="ECO:0000313" key="2">
    <source>
        <dbReference type="EMBL" id="SFV38124.1"/>
    </source>
</evidence>
<dbReference type="Proteomes" id="UP000199423">
    <property type="component" value="Unassembled WGS sequence"/>
</dbReference>
<keyword evidence="3" id="KW-1185">Reference proteome</keyword>
<name>A0A1I7NTZ6_9HYPH</name>
<feature type="transmembrane region" description="Helical" evidence="1">
    <location>
        <begin position="102"/>
        <end position="123"/>
    </location>
</feature>
<gene>
    <name evidence="2" type="ORF">SAMN04488557_3527</name>
</gene>
<protein>
    <submittedName>
        <fullName evidence="2">Uncharacterized protein</fullName>
    </submittedName>
</protein>